<name>A0A5Q4YUY8_9BURK</name>
<sequence>MGRKRPFSYARQLPRCRKSNLASFRLTPKKFELLDATLREQASQRAGRRFGEKSRLVAYAVIVEGGAPTAVAREYEVTPQWVSQVITRYHAGYLAMDQAEGDAAILWLNHGFELPNTLVKPLTAFLNQARRCKDPKKIQSAIAGIIKAINSQSSKLE</sequence>
<evidence type="ECO:0000313" key="3">
    <source>
        <dbReference type="EMBL" id="VVD31045.1"/>
    </source>
</evidence>
<gene>
    <name evidence="3" type="ORF">PDMSB3_0209</name>
</gene>
<evidence type="ECO:0000256" key="2">
    <source>
        <dbReference type="ARBA" id="ARBA00023163"/>
    </source>
</evidence>
<dbReference type="EMBL" id="LR699555">
    <property type="protein sequence ID" value="VVD31045.1"/>
    <property type="molecule type" value="Genomic_DNA"/>
</dbReference>
<geneLocation type="plasmid" evidence="3 4">
    <name>pI</name>
</geneLocation>
<reference evidence="3 4" key="1">
    <citation type="submission" date="2019-08" db="EMBL/GenBank/DDBJ databases">
        <authorList>
            <person name="Herpell B J."/>
        </authorList>
    </citation>
    <scope>NUCLEOTIDE SEQUENCE [LARGE SCALE GENOMIC DNA]</scope>
    <source>
        <strain evidence="4">Msb3</strain>
        <plasmid evidence="3 4">pI</plasmid>
    </source>
</reference>
<proteinExistence type="predicted"/>
<keyword evidence="3" id="KW-0614">Plasmid</keyword>
<accession>A0A5Q4YUY8</accession>
<evidence type="ECO:0000313" key="4">
    <source>
        <dbReference type="Proteomes" id="UP000325811"/>
    </source>
</evidence>
<keyword evidence="2" id="KW-0804">Transcription</keyword>
<dbReference type="AlphaFoldDB" id="A0A5Q4YUY8"/>
<evidence type="ECO:0008006" key="5">
    <source>
        <dbReference type="Google" id="ProtNLM"/>
    </source>
</evidence>
<dbReference type="Proteomes" id="UP000325811">
    <property type="component" value="Plasmid pI"/>
</dbReference>
<protein>
    <recommendedName>
        <fullName evidence="5">TrfB transcriptional repressor protein domain-containing protein</fullName>
    </recommendedName>
</protein>
<dbReference type="KEGG" id="pdio:PDMSB3_0209.2"/>
<keyword evidence="4" id="KW-1185">Reference proteome</keyword>
<dbReference type="InterPro" id="IPR053721">
    <property type="entry name" value="Fimbrial_Adhesin_Reg"/>
</dbReference>
<evidence type="ECO:0000256" key="1">
    <source>
        <dbReference type="ARBA" id="ARBA00023015"/>
    </source>
</evidence>
<keyword evidence="1" id="KW-0805">Transcription regulation</keyword>
<organism evidence="3 4">
    <name type="scientific">Paraburkholderia dioscoreae</name>
    <dbReference type="NCBI Taxonomy" id="2604047"/>
    <lineage>
        <taxon>Bacteria</taxon>
        <taxon>Pseudomonadati</taxon>
        <taxon>Pseudomonadota</taxon>
        <taxon>Betaproteobacteria</taxon>
        <taxon>Burkholderiales</taxon>
        <taxon>Burkholderiaceae</taxon>
        <taxon>Paraburkholderia</taxon>
    </lineage>
</organism>
<dbReference type="Gene3D" id="1.10.10.2690">
    <property type="match status" value="1"/>
</dbReference>